<reference evidence="6" key="2">
    <citation type="submission" date="2014-07" db="EMBL/GenBank/DDBJ databases">
        <authorList>
            <person name="Hull J."/>
        </authorList>
    </citation>
    <scope>NUCLEOTIDE SEQUENCE</scope>
</reference>
<feature type="transmembrane region" description="Helical" evidence="5">
    <location>
        <begin position="121"/>
        <end position="144"/>
    </location>
</feature>
<gene>
    <name evidence="6" type="primary">SLC17A6_0</name>
    <name evidence="6" type="ORF">CM83_7785</name>
</gene>
<evidence type="ECO:0000256" key="2">
    <source>
        <dbReference type="ARBA" id="ARBA00022692"/>
    </source>
</evidence>
<evidence type="ECO:0000256" key="4">
    <source>
        <dbReference type="ARBA" id="ARBA00023136"/>
    </source>
</evidence>
<protein>
    <submittedName>
        <fullName evidence="6">Vesicular glutamate transporter 2</fullName>
    </submittedName>
</protein>
<dbReference type="GO" id="GO:0006820">
    <property type="term" value="P:monoatomic anion transport"/>
    <property type="evidence" value="ECO:0007669"/>
    <property type="project" value="TreeGrafter"/>
</dbReference>
<feature type="transmembrane region" description="Helical" evidence="5">
    <location>
        <begin position="355"/>
        <end position="378"/>
    </location>
</feature>
<feature type="transmembrane region" description="Helical" evidence="5">
    <location>
        <begin position="67"/>
        <end position="88"/>
    </location>
</feature>
<dbReference type="Gene3D" id="1.20.1250.20">
    <property type="entry name" value="MFS general substrate transporter like domains"/>
    <property type="match status" value="1"/>
</dbReference>
<keyword evidence="3 5" id="KW-1133">Transmembrane helix</keyword>
<dbReference type="InterPro" id="IPR036259">
    <property type="entry name" value="MFS_trans_sf"/>
</dbReference>
<sequence>MGFECVCGVRHIQILLLVICGMVEYSMLLSMRISIFLLNWETVSNYTLFDDPFRQAVRHYTTEQKMILINGWFVLAFAGALISGYLTVLVNLKYLLLGIIASITVLTYVIPVTVVNTNYDMILAVILFTGLVHGMKDPAIIAIIARWTPRTELGRCVSLVFSSPTLANIIVILLFSFLNESPSSWTSIFYLMGNSGILWCVSWYAFGSPNPNKCFYVSSKERAMLSKSIATSETNKKLNISWPAVFKSLPFYGVLISKVLTTWIFRIMLFSFFFQGYMFARGLKYSVKVFGTVILIMALIPAVQFLVGTIGDKVITHKKYPSRYVRKTFNSIALWGECVCCLLIGYTTPVTWDNAMYIMFCHLGCMEYPGCLCSFFDVDRKASGLLFGLVNFVALIPLAYLTNYSFPVLITADPLKFESNWKGKYEPIWLSGAFACFIANFFYIILATDETNPMVPMEENPQIDVKK</sequence>
<proteinExistence type="predicted"/>
<evidence type="ECO:0000256" key="5">
    <source>
        <dbReference type="SAM" id="Phobius"/>
    </source>
</evidence>
<dbReference type="PANTHER" id="PTHR11662:SF280">
    <property type="entry name" value="FI21844P1-RELATED"/>
    <property type="match status" value="1"/>
</dbReference>
<dbReference type="SUPFAM" id="SSF103473">
    <property type="entry name" value="MFS general substrate transporter"/>
    <property type="match status" value="1"/>
</dbReference>
<feature type="transmembrane region" description="Helical" evidence="5">
    <location>
        <begin position="184"/>
        <end position="206"/>
    </location>
</feature>
<name>A0A0A9X8L0_LYGHE</name>
<keyword evidence="4 5" id="KW-0472">Membrane</keyword>
<evidence type="ECO:0000313" key="6">
    <source>
        <dbReference type="EMBL" id="JAG17057.1"/>
    </source>
</evidence>
<comment type="subcellular location">
    <subcellularLocation>
        <location evidence="1">Membrane</location>
        <topology evidence="1">Multi-pass membrane protein</topology>
    </subcellularLocation>
</comment>
<keyword evidence="2 5" id="KW-0812">Transmembrane</keyword>
<evidence type="ECO:0000256" key="3">
    <source>
        <dbReference type="ARBA" id="ARBA00022989"/>
    </source>
</evidence>
<organism evidence="6">
    <name type="scientific">Lygus hesperus</name>
    <name type="common">Western plant bug</name>
    <dbReference type="NCBI Taxonomy" id="30085"/>
    <lineage>
        <taxon>Eukaryota</taxon>
        <taxon>Metazoa</taxon>
        <taxon>Ecdysozoa</taxon>
        <taxon>Arthropoda</taxon>
        <taxon>Hexapoda</taxon>
        <taxon>Insecta</taxon>
        <taxon>Pterygota</taxon>
        <taxon>Neoptera</taxon>
        <taxon>Paraneoptera</taxon>
        <taxon>Hemiptera</taxon>
        <taxon>Heteroptera</taxon>
        <taxon>Panheteroptera</taxon>
        <taxon>Cimicomorpha</taxon>
        <taxon>Miridae</taxon>
        <taxon>Mirini</taxon>
        <taxon>Lygus</taxon>
    </lineage>
</organism>
<dbReference type="GO" id="GO:0022857">
    <property type="term" value="F:transmembrane transporter activity"/>
    <property type="evidence" value="ECO:0007669"/>
    <property type="project" value="InterPro"/>
</dbReference>
<reference evidence="7" key="3">
    <citation type="submission" date="2014-09" db="EMBL/GenBank/DDBJ databases">
        <authorList>
            <person name="Magalhaes I.L.F."/>
            <person name="Oliveira U."/>
            <person name="Santos F.R."/>
            <person name="Vidigal T.H.D.A."/>
            <person name="Brescovit A.D."/>
            <person name="Santos A.J."/>
        </authorList>
    </citation>
    <scope>NUCLEOTIDE SEQUENCE</scope>
</reference>
<feature type="transmembrane region" description="Helical" evidence="5">
    <location>
        <begin position="95"/>
        <end position="115"/>
    </location>
</feature>
<feature type="transmembrane region" description="Helical" evidence="5">
    <location>
        <begin position="156"/>
        <end position="178"/>
    </location>
</feature>
<feature type="transmembrane region" description="Helical" evidence="5">
    <location>
        <begin position="427"/>
        <end position="447"/>
    </location>
</feature>
<evidence type="ECO:0000313" key="7">
    <source>
        <dbReference type="EMBL" id="JAG62882.1"/>
    </source>
</evidence>
<feature type="transmembrane region" description="Helical" evidence="5">
    <location>
        <begin position="332"/>
        <end position="349"/>
    </location>
</feature>
<dbReference type="PANTHER" id="PTHR11662">
    <property type="entry name" value="SOLUTE CARRIER FAMILY 17"/>
    <property type="match status" value="1"/>
</dbReference>
<dbReference type="GO" id="GO:0016020">
    <property type="term" value="C:membrane"/>
    <property type="evidence" value="ECO:0007669"/>
    <property type="project" value="UniProtKB-SubCell"/>
</dbReference>
<dbReference type="EMBL" id="GBHO01026547">
    <property type="protein sequence ID" value="JAG17057.1"/>
    <property type="molecule type" value="Transcribed_RNA"/>
</dbReference>
<dbReference type="Pfam" id="PF07690">
    <property type="entry name" value="MFS_1"/>
    <property type="match status" value="1"/>
</dbReference>
<feature type="transmembrane region" description="Helical" evidence="5">
    <location>
        <begin position="12"/>
        <end position="38"/>
    </location>
</feature>
<reference evidence="6" key="1">
    <citation type="journal article" date="2014" name="PLoS ONE">
        <title>Transcriptome-Based Identification of ABC Transporters in the Western Tarnished Plant Bug Lygus hesperus.</title>
        <authorList>
            <person name="Hull J.J."/>
            <person name="Chaney K."/>
            <person name="Geib S.M."/>
            <person name="Fabrick J.A."/>
            <person name="Brent C.S."/>
            <person name="Walsh D."/>
            <person name="Lavine L.C."/>
        </authorList>
    </citation>
    <scope>NUCLEOTIDE SEQUENCE</scope>
</reference>
<dbReference type="InterPro" id="IPR050382">
    <property type="entry name" value="MFS_Na/Anion_cotransporter"/>
</dbReference>
<feature type="transmembrane region" description="Helical" evidence="5">
    <location>
        <begin position="385"/>
        <end position="407"/>
    </location>
</feature>
<accession>A0A0A9X8L0</accession>
<dbReference type="EMBL" id="GBRD01002939">
    <property type="protein sequence ID" value="JAG62882.1"/>
    <property type="molecule type" value="Transcribed_RNA"/>
</dbReference>
<dbReference type="InterPro" id="IPR011701">
    <property type="entry name" value="MFS"/>
</dbReference>
<evidence type="ECO:0000256" key="1">
    <source>
        <dbReference type="ARBA" id="ARBA00004141"/>
    </source>
</evidence>
<feature type="transmembrane region" description="Helical" evidence="5">
    <location>
        <begin position="251"/>
        <end position="277"/>
    </location>
</feature>
<feature type="transmembrane region" description="Helical" evidence="5">
    <location>
        <begin position="289"/>
        <end position="311"/>
    </location>
</feature>
<dbReference type="AlphaFoldDB" id="A0A0A9X8L0"/>